<dbReference type="InterPro" id="IPR050415">
    <property type="entry name" value="MRET"/>
</dbReference>
<dbReference type="Gene3D" id="3.40.50.80">
    <property type="entry name" value="Nucleotide-binding domain of ferredoxin-NADP reductase (FNR) module"/>
    <property type="match status" value="1"/>
</dbReference>
<evidence type="ECO:0000313" key="7">
    <source>
        <dbReference type="Proteomes" id="UP001431019"/>
    </source>
</evidence>
<accession>A0ABS8JRK9</accession>
<evidence type="ECO:0000256" key="5">
    <source>
        <dbReference type="ARBA" id="ARBA00023014"/>
    </source>
</evidence>
<keyword evidence="7" id="KW-1185">Reference proteome</keyword>
<dbReference type="EMBL" id="JAJITD010000003">
    <property type="protein sequence ID" value="MCC8392543.1"/>
    <property type="molecule type" value="Genomic_DNA"/>
</dbReference>
<keyword evidence="4" id="KW-0408">Iron</keyword>
<evidence type="ECO:0000256" key="4">
    <source>
        <dbReference type="ARBA" id="ARBA00023004"/>
    </source>
</evidence>
<dbReference type="InterPro" id="IPR017938">
    <property type="entry name" value="Riboflavin_synthase-like_b-brl"/>
</dbReference>
<evidence type="ECO:0000256" key="1">
    <source>
        <dbReference type="ARBA" id="ARBA00022630"/>
    </source>
</evidence>
<reference evidence="6 7" key="1">
    <citation type="submission" date="2021-11" db="EMBL/GenBank/DDBJ databases">
        <authorList>
            <person name="Oh E.-T."/>
            <person name="Kim S.-B."/>
        </authorList>
    </citation>
    <scope>NUCLEOTIDE SEQUENCE [LARGE SCALE GENOMIC DNA]</scope>
    <source>
        <strain evidence="6 7">MMS20-SJTR3</strain>
    </source>
</reference>
<dbReference type="InterPro" id="IPR039261">
    <property type="entry name" value="FNR_nucleotide-bd"/>
</dbReference>
<dbReference type="Gene3D" id="2.40.30.10">
    <property type="entry name" value="Translation factors"/>
    <property type="match status" value="1"/>
</dbReference>
<protein>
    <submittedName>
        <fullName evidence="6">Oxidoreductase</fullName>
    </submittedName>
</protein>
<organism evidence="6 7">
    <name type="scientific">Paraburkholderia sejongensis</name>
    <dbReference type="NCBI Taxonomy" id="2886946"/>
    <lineage>
        <taxon>Bacteria</taxon>
        <taxon>Pseudomonadati</taxon>
        <taxon>Pseudomonadota</taxon>
        <taxon>Betaproteobacteria</taxon>
        <taxon>Burkholderiales</taxon>
        <taxon>Burkholderiaceae</taxon>
        <taxon>Paraburkholderia</taxon>
    </lineage>
</organism>
<dbReference type="PANTHER" id="PTHR47354:SF1">
    <property type="entry name" value="CARNITINE MONOOXYGENASE REDUCTASE SUBUNIT"/>
    <property type="match status" value="1"/>
</dbReference>
<keyword evidence="1" id="KW-0285">Flavoprotein</keyword>
<gene>
    <name evidence="6" type="ORF">LJ656_08080</name>
</gene>
<name>A0ABS8JRK9_9BURK</name>
<evidence type="ECO:0000256" key="3">
    <source>
        <dbReference type="ARBA" id="ARBA00022723"/>
    </source>
</evidence>
<keyword evidence="5" id="KW-0411">Iron-sulfur</keyword>
<proteinExistence type="predicted"/>
<dbReference type="SUPFAM" id="SSF63380">
    <property type="entry name" value="Riboflavin synthase domain-like"/>
    <property type="match status" value="1"/>
</dbReference>
<dbReference type="Proteomes" id="UP001431019">
    <property type="component" value="Unassembled WGS sequence"/>
</dbReference>
<sequence length="226" mass="24472">MHEHMTATFVVGTREIAQGYSAVEVRTSARSALPAFGDGALVDTMRRGANGVVRTYPLCRSSTRSDVYVIGMRTGSGRDSLELTLKDGDEILVGKPRTTPVTLYPGARYILLGGGIGIAAIAGVARKLAASGMAFELHNFARTPQRAVFRAELDSVREHGRVYHHVGLSAEQIAQAVAHALGPTHANSQVYCSGPPAFMDFVRQRATQWVYPENVHRILLGDRTRA</sequence>
<keyword evidence="2" id="KW-0001">2Fe-2S</keyword>
<evidence type="ECO:0000313" key="6">
    <source>
        <dbReference type="EMBL" id="MCC8392543.1"/>
    </source>
</evidence>
<evidence type="ECO:0000256" key="2">
    <source>
        <dbReference type="ARBA" id="ARBA00022714"/>
    </source>
</evidence>
<dbReference type="RefSeq" id="WP_230508742.1">
    <property type="nucleotide sequence ID" value="NZ_JAJITD010000003.1"/>
</dbReference>
<dbReference type="SUPFAM" id="SSF52343">
    <property type="entry name" value="Ferredoxin reductase-like, C-terminal NADP-linked domain"/>
    <property type="match status" value="1"/>
</dbReference>
<dbReference type="PRINTS" id="PR00409">
    <property type="entry name" value="PHDIOXRDTASE"/>
</dbReference>
<keyword evidence="3" id="KW-0479">Metal-binding</keyword>
<comment type="caution">
    <text evidence="6">The sequence shown here is derived from an EMBL/GenBank/DDBJ whole genome shotgun (WGS) entry which is preliminary data.</text>
</comment>
<dbReference type="PANTHER" id="PTHR47354">
    <property type="entry name" value="NADH OXIDOREDUCTASE HCR"/>
    <property type="match status" value="1"/>
</dbReference>